<dbReference type="InterPro" id="IPR001119">
    <property type="entry name" value="SLH_dom"/>
</dbReference>
<evidence type="ECO:0000313" key="4">
    <source>
        <dbReference type="Proteomes" id="UP000070174"/>
    </source>
</evidence>
<dbReference type="RefSeq" id="WP_060800474.1">
    <property type="nucleotide sequence ID" value="NZ_KQ957104.1"/>
</dbReference>
<evidence type="ECO:0000259" key="2">
    <source>
        <dbReference type="PROSITE" id="PS51272"/>
    </source>
</evidence>
<dbReference type="PATRIC" id="fig|54005.3.peg.1422"/>
<dbReference type="PANTHER" id="PTHR43308">
    <property type="entry name" value="OUTER MEMBRANE PROTEIN ALPHA-RELATED"/>
    <property type="match status" value="1"/>
</dbReference>
<feature type="domain" description="SLH" evidence="2">
    <location>
        <begin position="371"/>
        <end position="434"/>
    </location>
</feature>
<dbReference type="AlphaFoldDB" id="A0A133PKZ5"/>
<evidence type="ECO:0000313" key="3">
    <source>
        <dbReference type="EMBL" id="KXA29208.1"/>
    </source>
</evidence>
<proteinExistence type="predicted"/>
<protein>
    <recommendedName>
        <fullName evidence="2">SLH domain-containing protein</fullName>
    </recommendedName>
</protein>
<feature type="domain" description="SLH" evidence="2">
    <location>
        <begin position="300"/>
        <end position="370"/>
    </location>
</feature>
<sequence>MKKLFLYILMTFTLFVNVFAAEDIQVVLEQPGLSQAKSGDNLKYNLIVNLPRDYKEKYSSFSVTLLFDKALEVKETRLIDEKEVAGKLDIRETSIKGKDQSIVTINANDLSVIKGDRLNLEIDTRVKSDVGSSSNLKNSFVLSYVDKEGATKSDQKNLESSTKTQNGVLTIKDLYDGASEIQGTTEKNADLRLAIDKKLVATTKADEKGNFIFEGLDLKEGSLLRIVATTKDKEASLDYMVKAKLEAKKSTELVNENNDELETYSTIKTLEKLTDYVDFAKNLSTAKAGIQNERRIRAAIASAEYIVVKSEVSTDEINKSLAELQKSIDLIRLPYMSGISSDKFAPNEKITRAEAASVLKRLIDDKAKANGESSFSDLKEGQWFYDNIVFIEKLGLISGYEDGTFKPNEPMTRAQFASMMANYLKLNVGKHPIDFKDVKENYWASEAINALSSHGIMVGKSKNEFKPNDKITRAEAATIFNKILDRKINKSFLDKYSKNPFKDLNRNHWAYYQVIEITAK</sequence>
<dbReference type="PROSITE" id="PS51272">
    <property type="entry name" value="SLH"/>
    <property type="match status" value="3"/>
</dbReference>
<keyword evidence="1" id="KW-0732">Signal</keyword>
<dbReference type="Pfam" id="PF00395">
    <property type="entry name" value="SLH"/>
    <property type="match status" value="3"/>
</dbReference>
<dbReference type="InterPro" id="IPR051465">
    <property type="entry name" value="Cell_Envelope_Struct_Comp"/>
</dbReference>
<feature type="domain" description="SLH" evidence="2">
    <location>
        <begin position="435"/>
        <end position="494"/>
    </location>
</feature>
<organism evidence="3">
    <name type="scientific">Peptoniphilus harei</name>
    <dbReference type="NCBI Taxonomy" id="54005"/>
    <lineage>
        <taxon>Bacteria</taxon>
        <taxon>Bacillati</taxon>
        <taxon>Bacillota</taxon>
        <taxon>Tissierellia</taxon>
        <taxon>Tissierellales</taxon>
        <taxon>Peptoniphilaceae</taxon>
        <taxon>Peptoniphilus</taxon>
    </lineage>
</organism>
<dbReference type="EMBL" id="LRQE01000037">
    <property type="protein sequence ID" value="KXA29208.1"/>
    <property type="molecule type" value="Genomic_DNA"/>
</dbReference>
<feature type="signal peptide" evidence="1">
    <location>
        <begin position="1"/>
        <end position="20"/>
    </location>
</feature>
<name>A0A133PKZ5_9FIRM</name>
<evidence type="ECO:0000256" key="1">
    <source>
        <dbReference type="SAM" id="SignalP"/>
    </source>
</evidence>
<comment type="caution">
    <text evidence="3">The sequence shown here is derived from an EMBL/GenBank/DDBJ whole genome shotgun (WGS) entry which is preliminary data.</text>
</comment>
<gene>
    <name evidence="3" type="ORF">HMPREF3229_01458</name>
</gene>
<feature type="chain" id="PRO_5007458404" description="SLH domain-containing protein" evidence="1">
    <location>
        <begin position="21"/>
        <end position="520"/>
    </location>
</feature>
<reference evidence="3 4" key="1">
    <citation type="submission" date="2016-01" db="EMBL/GenBank/DDBJ databases">
        <authorList>
            <person name="Oliw E.H."/>
        </authorList>
    </citation>
    <scope>NUCLEOTIDE SEQUENCE [LARGE SCALE GENOMIC DNA]</scope>
    <source>
        <strain evidence="3 4">CMW7756A</strain>
    </source>
</reference>
<dbReference type="Gene3D" id="2.60.40.740">
    <property type="match status" value="1"/>
</dbReference>
<dbReference type="Proteomes" id="UP000070174">
    <property type="component" value="Unassembled WGS sequence"/>
</dbReference>
<accession>A0A133PKZ5</accession>